<dbReference type="EMBL" id="JBIPKE010000016">
    <property type="protein sequence ID" value="MFH6983938.1"/>
    <property type="molecule type" value="Genomic_DNA"/>
</dbReference>
<dbReference type="InterPro" id="IPR027471">
    <property type="entry name" value="YbeD-like_sf"/>
</dbReference>
<reference evidence="1 2" key="1">
    <citation type="journal article" date="2013" name="Int. J. Syst. Evol. Microbiol.">
        <title>Marinoscillum luteum sp. nov., isolated from marine sediment.</title>
        <authorList>
            <person name="Cha I.T."/>
            <person name="Park S.J."/>
            <person name="Kim S.J."/>
            <person name="Kim J.G."/>
            <person name="Jung M.Y."/>
            <person name="Shin K.S."/>
            <person name="Kwon K.K."/>
            <person name="Yang S.H."/>
            <person name="Seo Y.S."/>
            <person name="Rhee S.K."/>
        </authorList>
    </citation>
    <scope>NUCLEOTIDE SEQUENCE [LARGE SCALE GENOMIC DNA]</scope>
    <source>
        <strain evidence="1 2">KCTC 23939</strain>
    </source>
</reference>
<evidence type="ECO:0000313" key="1">
    <source>
        <dbReference type="EMBL" id="MFH6983938.1"/>
    </source>
</evidence>
<dbReference type="SUPFAM" id="SSF117991">
    <property type="entry name" value="YbeD/HP0495-like"/>
    <property type="match status" value="1"/>
</dbReference>
<name>A0ABW7N8S8_9BACT</name>
<sequence>MSWDVESFREKVELQHNFPGYYTFKFIVPVDKKSEILDLIPPGEVSFKESSGKNYISITAKTKLETSQAVLDVYIAANQVEGCFAL</sequence>
<evidence type="ECO:0000313" key="2">
    <source>
        <dbReference type="Proteomes" id="UP001610063"/>
    </source>
</evidence>
<keyword evidence="2" id="KW-1185">Reference proteome</keyword>
<gene>
    <name evidence="1" type="ORF">ACHKAR_10820</name>
</gene>
<protein>
    <submittedName>
        <fullName evidence="1">DUF493 domain-containing protein</fullName>
    </submittedName>
</protein>
<organism evidence="1 2">
    <name type="scientific">Marinoscillum luteum</name>
    <dbReference type="NCBI Taxonomy" id="861051"/>
    <lineage>
        <taxon>Bacteria</taxon>
        <taxon>Pseudomonadati</taxon>
        <taxon>Bacteroidota</taxon>
        <taxon>Cytophagia</taxon>
        <taxon>Cytophagales</taxon>
        <taxon>Reichenbachiellaceae</taxon>
        <taxon>Marinoscillum</taxon>
    </lineage>
</organism>
<comment type="caution">
    <text evidence="1">The sequence shown here is derived from an EMBL/GenBank/DDBJ whole genome shotgun (WGS) entry which is preliminary data.</text>
</comment>
<dbReference type="Gene3D" id="3.30.70.260">
    <property type="match status" value="1"/>
</dbReference>
<dbReference type="RefSeq" id="WP_395417441.1">
    <property type="nucleotide sequence ID" value="NZ_JBIPKE010000016.1"/>
</dbReference>
<proteinExistence type="predicted"/>
<dbReference type="Proteomes" id="UP001610063">
    <property type="component" value="Unassembled WGS sequence"/>
</dbReference>
<accession>A0ABW7N8S8</accession>